<dbReference type="GO" id="GO:0008360">
    <property type="term" value="P:regulation of cell shape"/>
    <property type="evidence" value="ECO:0007669"/>
    <property type="project" value="UniProtKB-KW"/>
</dbReference>
<comment type="pathway">
    <text evidence="4 20">Cell wall biogenesis; peptidoglycan biosynthesis.</text>
</comment>
<evidence type="ECO:0000256" key="19">
    <source>
        <dbReference type="ARBA" id="ARBA00048914"/>
    </source>
</evidence>
<dbReference type="GO" id="GO:0009252">
    <property type="term" value="P:peptidoglycan biosynthetic process"/>
    <property type="evidence" value="ECO:0007669"/>
    <property type="project" value="UniProtKB-UniRule"/>
</dbReference>
<evidence type="ECO:0000256" key="8">
    <source>
        <dbReference type="ARBA" id="ARBA00022490"/>
    </source>
</evidence>
<dbReference type="InterPro" id="IPR011601">
    <property type="entry name" value="MurB_C"/>
</dbReference>
<dbReference type="GO" id="GO:0051301">
    <property type="term" value="P:cell division"/>
    <property type="evidence" value="ECO:0007669"/>
    <property type="project" value="UniProtKB-KW"/>
</dbReference>
<dbReference type="PANTHER" id="PTHR21071">
    <property type="entry name" value="UDP-N-ACETYLENOLPYRUVOYLGLUCOSAMINE REDUCTASE"/>
    <property type="match status" value="1"/>
</dbReference>
<dbReference type="Pfam" id="PF01565">
    <property type="entry name" value="FAD_binding_4"/>
    <property type="match status" value="1"/>
</dbReference>
<evidence type="ECO:0000256" key="1">
    <source>
        <dbReference type="ARBA" id="ARBA00001974"/>
    </source>
</evidence>
<evidence type="ECO:0000256" key="9">
    <source>
        <dbReference type="ARBA" id="ARBA00022618"/>
    </source>
</evidence>
<dbReference type="InterPro" id="IPR036318">
    <property type="entry name" value="FAD-bd_PCMH-like_sf"/>
</dbReference>
<evidence type="ECO:0000256" key="11">
    <source>
        <dbReference type="ARBA" id="ARBA00022827"/>
    </source>
</evidence>
<comment type="cofactor">
    <cofactor evidence="1 20">
        <name>FAD</name>
        <dbReference type="ChEBI" id="CHEBI:57692"/>
    </cofactor>
</comment>
<dbReference type="GO" id="GO:0005829">
    <property type="term" value="C:cytosol"/>
    <property type="evidence" value="ECO:0007669"/>
    <property type="project" value="TreeGrafter"/>
</dbReference>
<evidence type="ECO:0000256" key="6">
    <source>
        <dbReference type="ARBA" id="ARBA00012518"/>
    </source>
</evidence>
<evidence type="ECO:0000256" key="18">
    <source>
        <dbReference type="ARBA" id="ARBA00031026"/>
    </source>
</evidence>
<evidence type="ECO:0000313" key="22">
    <source>
        <dbReference type="EMBL" id="CAB0151905.1"/>
    </source>
</evidence>
<dbReference type="Gene3D" id="3.30.43.10">
    <property type="entry name" value="Uridine Diphospho-n-acetylenolpyruvylglucosamine Reductase, domain 2"/>
    <property type="match status" value="1"/>
</dbReference>
<dbReference type="NCBIfam" id="TIGR00179">
    <property type="entry name" value="murB"/>
    <property type="match status" value="1"/>
</dbReference>
<protein>
    <recommendedName>
        <fullName evidence="7 20">UDP-N-acetylenolpyruvoylglucosamine reductase</fullName>
        <ecNumber evidence="6 20">1.3.1.98</ecNumber>
    </recommendedName>
    <alternativeName>
        <fullName evidence="18 20">UDP-N-acetylmuramate dehydrogenase</fullName>
    </alternativeName>
</protein>
<dbReference type="EMBL" id="CADCXY010000008">
    <property type="protein sequence ID" value="CAB0151905.1"/>
    <property type="molecule type" value="Genomic_DNA"/>
</dbReference>
<dbReference type="Pfam" id="PF02873">
    <property type="entry name" value="MurB_C"/>
    <property type="match status" value="1"/>
</dbReference>
<evidence type="ECO:0000256" key="16">
    <source>
        <dbReference type="ARBA" id="ARBA00023306"/>
    </source>
</evidence>
<feature type="active site" evidence="20">
    <location>
        <position position="157"/>
    </location>
</feature>
<keyword evidence="15 20" id="KW-0560">Oxidoreductase</keyword>
<dbReference type="GO" id="GO:0071949">
    <property type="term" value="F:FAD binding"/>
    <property type="evidence" value="ECO:0007669"/>
    <property type="project" value="InterPro"/>
</dbReference>
<keyword evidence="13 20" id="KW-0133">Cell shape</keyword>
<feature type="active site" evidence="20">
    <location>
        <position position="321"/>
    </location>
</feature>
<comment type="subcellular location">
    <subcellularLocation>
        <location evidence="3 20">Cytoplasm</location>
    </subcellularLocation>
</comment>
<evidence type="ECO:0000256" key="5">
    <source>
        <dbReference type="ARBA" id="ARBA00010485"/>
    </source>
</evidence>
<dbReference type="PROSITE" id="PS51387">
    <property type="entry name" value="FAD_PCMH"/>
    <property type="match status" value="1"/>
</dbReference>
<name>A0A6S6WVV0_9GAMM</name>
<dbReference type="AlphaFoldDB" id="A0A6S6WVV0"/>
<dbReference type="InterPro" id="IPR006094">
    <property type="entry name" value="Oxid_FAD_bind_N"/>
</dbReference>
<evidence type="ECO:0000256" key="20">
    <source>
        <dbReference type="HAMAP-Rule" id="MF_00037"/>
    </source>
</evidence>
<keyword evidence="9 20" id="KW-0132">Cell division</keyword>
<dbReference type="InterPro" id="IPR016166">
    <property type="entry name" value="FAD-bd_PCMH"/>
</dbReference>
<organism evidence="22 23">
    <name type="scientific">Pseudidiomarina piscicola</name>
    <dbReference type="NCBI Taxonomy" id="2614830"/>
    <lineage>
        <taxon>Bacteria</taxon>
        <taxon>Pseudomonadati</taxon>
        <taxon>Pseudomonadota</taxon>
        <taxon>Gammaproteobacteria</taxon>
        <taxon>Alteromonadales</taxon>
        <taxon>Idiomarinaceae</taxon>
        <taxon>Pseudidiomarina</taxon>
    </lineage>
</organism>
<evidence type="ECO:0000259" key="21">
    <source>
        <dbReference type="PROSITE" id="PS51387"/>
    </source>
</evidence>
<dbReference type="PANTHER" id="PTHR21071:SF4">
    <property type="entry name" value="UDP-N-ACETYLENOLPYRUVOYLGLUCOSAMINE REDUCTASE"/>
    <property type="match status" value="1"/>
</dbReference>
<dbReference type="GO" id="GO:0008762">
    <property type="term" value="F:UDP-N-acetylmuramate dehydrogenase activity"/>
    <property type="evidence" value="ECO:0007669"/>
    <property type="project" value="UniProtKB-UniRule"/>
</dbReference>
<feature type="active site" description="Proton donor" evidence="20">
    <location>
        <position position="225"/>
    </location>
</feature>
<keyword evidence="23" id="KW-1185">Reference proteome</keyword>
<dbReference type="GO" id="GO:0071555">
    <property type="term" value="P:cell wall organization"/>
    <property type="evidence" value="ECO:0007669"/>
    <property type="project" value="UniProtKB-KW"/>
</dbReference>
<accession>A0A6S6WVV0</accession>
<evidence type="ECO:0000256" key="3">
    <source>
        <dbReference type="ARBA" id="ARBA00004496"/>
    </source>
</evidence>
<feature type="domain" description="FAD-binding PCMH-type" evidence="21">
    <location>
        <begin position="8"/>
        <end position="180"/>
    </location>
</feature>
<proteinExistence type="inferred from homology"/>
<evidence type="ECO:0000256" key="2">
    <source>
        <dbReference type="ARBA" id="ARBA00003921"/>
    </source>
</evidence>
<evidence type="ECO:0000313" key="23">
    <source>
        <dbReference type="Proteomes" id="UP000481517"/>
    </source>
</evidence>
<evidence type="ECO:0000256" key="4">
    <source>
        <dbReference type="ARBA" id="ARBA00004752"/>
    </source>
</evidence>
<evidence type="ECO:0000256" key="7">
    <source>
        <dbReference type="ARBA" id="ARBA00015188"/>
    </source>
</evidence>
<evidence type="ECO:0000256" key="14">
    <source>
        <dbReference type="ARBA" id="ARBA00022984"/>
    </source>
</evidence>
<evidence type="ECO:0000256" key="12">
    <source>
        <dbReference type="ARBA" id="ARBA00022857"/>
    </source>
</evidence>
<comment type="catalytic activity">
    <reaction evidence="19 20">
        <text>UDP-N-acetyl-alpha-D-muramate + NADP(+) = UDP-N-acetyl-3-O-(1-carboxyvinyl)-alpha-D-glucosamine + NADPH + H(+)</text>
        <dbReference type="Rhea" id="RHEA:12248"/>
        <dbReference type="ChEBI" id="CHEBI:15378"/>
        <dbReference type="ChEBI" id="CHEBI:57783"/>
        <dbReference type="ChEBI" id="CHEBI:58349"/>
        <dbReference type="ChEBI" id="CHEBI:68483"/>
        <dbReference type="ChEBI" id="CHEBI:70757"/>
        <dbReference type="EC" id="1.3.1.98"/>
    </reaction>
</comment>
<dbReference type="RefSeq" id="WP_173921223.1">
    <property type="nucleotide sequence ID" value="NZ_CADCXY010000008.1"/>
</dbReference>
<keyword evidence="12 20" id="KW-0521">NADP</keyword>
<dbReference type="EC" id="1.3.1.98" evidence="6 20"/>
<dbReference type="InterPro" id="IPR036635">
    <property type="entry name" value="MurB_C_sf"/>
</dbReference>
<keyword evidence="11 20" id="KW-0274">FAD</keyword>
<gene>
    <name evidence="20 22" type="primary">murB</name>
    <name evidence="22" type="ORF">PSI9734_02261</name>
</gene>
<dbReference type="InterPro" id="IPR016169">
    <property type="entry name" value="FAD-bd_PCMH_sub2"/>
</dbReference>
<dbReference type="NCBIfam" id="NF000755">
    <property type="entry name" value="PRK00046.1"/>
    <property type="match status" value="1"/>
</dbReference>
<dbReference type="UniPathway" id="UPA00219"/>
<comment type="function">
    <text evidence="2 20">Cell wall formation.</text>
</comment>
<keyword evidence="10 20" id="KW-0285">Flavoprotein</keyword>
<dbReference type="SUPFAM" id="SSF56176">
    <property type="entry name" value="FAD-binding/transporter-associated domain-like"/>
    <property type="match status" value="1"/>
</dbReference>
<keyword evidence="16 20" id="KW-0131">Cell cycle</keyword>
<comment type="similarity">
    <text evidence="5 20">Belongs to the MurB family.</text>
</comment>
<evidence type="ECO:0000256" key="15">
    <source>
        <dbReference type="ARBA" id="ARBA00023002"/>
    </source>
</evidence>
<evidence type="ECO:0000256" key="13">
    <source>
        <dbReference type="ARBA" id="ARBA00022960"/>
    </source>
</evidence>
<keyword evidence="8 20" id="KW-0963">Cytoplasm</keyword>
<dbReference type="Proteomes" id="UP000481517">
    <property type="component" value="Unassembled WGS sequence"/>
</dbReference>
<dbReference type="SUPFAM" id="SSF56194">
    <property type="entry name" value="Uridine diphospho-N-Acetylenolpyruvylglucosamine reductase, MurB, C-terminal domain"/>
    <property type="match status" value="1"/>
</dbReference>
<keyword evidence="14 20" id="KW-0573">Peptidoglycan synthesis</keyword>
<dbReference type="InterPro" id="IPR016167">
    <property type="entry name" value="FAD-bd_PCMH_sub1"/>
</dbReference>
<evidence type="ECO:0000256" key="17">
    <source>
        <dbReference type="ARBA" id="ARBA00023316"/>
    </source>
</evidence>
<evidence type="ECO:0000256" key="10">
    <source>
        <dbReference type="ARBA" id="ARBA00022630"/>
    </source>
</evidence>
<dbReference type="Gene3D" id="3.30.465.10">
    <property type="match status" value="1"/>
</dbReference>
<keyword evidence="17 20" id="KW-0961">Cell wall biogenesis/degradation</keyword>
<dbReference type="Gene3D" id="3.90.78.10">
    <property type="entry name" value="UDP-N-acetylenolpyruvoylglucosamine reductase, C-terminal domain"/>
    <property type="match status" value="1"/>
</dbReference>
<reference evidence="22 23" key="1">
    <citation type="submission" date="2020-02" db="EMBL/GenBank/DDBJ databases">
        <authorList>
            <person name="Rodrigo-Torres L."/>
            <person name="Arahal R. D."/>
            <person name="Lucena T."/>
        </authorList>
    </citation>
    <scope>NUCLEOTIDE SEQUENCE [LARGE SCALE GENOMIC DNA]</scope>
    <source>
        <strain evidence="22 23">CECT 9734</strain>
    </source>
</reference>
<sequence length="333" mass="36696">MTTHHKHTSLKELHTFRLPYSAQALIELTCANDLAELNDDYYVLGEGSNTIFTEDFSYPVLRVAIEGYEQTSTEQGYELRVGAGENWHALVVRTLSAGMPGLENLALIPGSVGAAPVQNIGAYGVEVAEYVRSVEAWDRQARKFVVFTAEECQFAYRDSLFKKRPGRYVITYVNLLLPKQWQPRVSYGALAELGAEASASAIMEAVIRIRNSKLPNPKELPNAGSFFKNPIVSRGDLKRLLTTYPALPYFSVDAQHVKLAAGWMIDYLGLKGFSVGDAAVHDKQALVLVNKGSACGTELLSLAKAVQARVAKEFSVALEVEVRLLNDKELINV</sequence>
<dbReference type="HAMAP" id="MF_00037">
    <property type="entry name" value="MurB"/>
    <property type="match status" value="1"/>
</dbReference>
<dbReference type="InterPro" id="IPR003170">
    <property type="entry name" value="MurB"/>
</dbReference>